<evidence type="ECO:0000256" key="1">
    <source>
        <dbReference type="ARBA" id="ARBA00004496"/>
    </source>
</evidence>
<proteinExistence type="inferred from homology"/>
<dbReference type="InterPro" id="IPR052095">
    <property type="entry name" value="UNC-13_domain"/>
</dbReference>
<organism evidence="10 11">
    <name type="scientific">Cinara cedri</name>
    <dbReference type="NCBI Taxonomy" id="506608"/>
    <lineage>
        <taxon>Eukaryota</taxon>
        <taxon>Metazoa</taxon>
        <taxon>Ecdysozoa</taxon>
        <taxon>Arthropoda</taxon>
        <taxon>Hexapoda</taxon>
        <taxon>Insecta</taxon>
        <taxon>Pterygota</taxon>
        <taxon>Neoptera</taxon>
        <taxon>Paraneoptera</taxon>
        <taxon>Hemiptera</taxon>
        <taxon>Sternorrhyncha</taxon>
        <taxon>Aphidomorpha</taxon>
        <taxon>Aphidoidea</taxon>
        <taxon>Aphididae</taxon>
        <taxon>Lachninae</taxon>
        <taxon>Cinara</taxon>
    </lineage>
</organism>
<keyword evidence="5" id="KW-0963">Cytoplasm</keyword>
<comment type="subcellular location">
    <subcellularLocation>
        <location evidence="1">Cytoplasm</location>
    </subcellularLocation>
    <subcellularLocation>
        <location evidence="2">Late endosome</location>
    </subcellularLocation>
</comment>
<feature type="domain" description="C2" evidence="7">
    <location>
        <begin position="983"/>
        <end position="1112"/>
    </location>
</feature>
<evidence type="ECO:0000259" key="8">
    <source>
        <dbReference type="PROSITE" id="PS51258"/>
    </source>
</evidence>
<dbReference type="CDD" id="cd04009">
    <property type="entry name" value="C2B_Munc13-like"/>
    <property type="match status" value="1"/>
</dbReference>
<evidence type="ECO:0000256" key="6">
    <source>
        <dbReference type="ARBA" id="ARBA00022753"/>
    </source>
</evidence>
<dbReference type="GO" id="GO:0005770">
    <property type="term" value="C:late endosome"/>
    <property type="evidence" value="ECO:0007669"/>
    <property type="project" value="UniProtKB-SubCell"/>
</dbReference>
<keyword evidence="6" id="KW-0967">Endosome</keyword>
<dbReference type="PROSITE" id="PS51258">
    <property type="entry name" value="MHD1"/>
    <property type="match status" value="1"/>
</dbReference>
<feature type="domain" description="MHD2" evidence="9">
    <location>
        <begin position="867"/>
        <end position="973"/>
    </location>
</feature>
<feature type="domain" description="MHD1" evidence="8">
    <location>
        <begin position="633"/>
        <end position="754"/>
    </location>
</feature>
<dbReference type="InterPro" id="IPR000008">
    <property type="entry name" value="C2_dom"/>
</dbReference>
<dbReference type="InterPro" id="IPR035892">
    <property type="entry name" value="C2_domain_sf"/>
</dbReference>
<dbReference type="SMART" id="SM00239">
    <property type="entry name" value="C2"/>
    <property type="match status" value="2"/>
</dbReference>
<feature type="domain" description="C2" evidence="7">
    <location>
        <begin position="161"/>
        <end position="286"/>
    </location>
</feature>
<evidence type="ECO:0000256" key="2">
    <source>
        <dbReference type="ARBA" id="ARBA00004603"/>
    </source>
</evidence>
<accession>A0A5E4NAA7</accession>
<dbReference type="EMBL" id="CABPRJ010001907">
    <property type="protein sequence ID" value="VVC40706.1"/>
    <property type="molecule type" value="Genomic_DNA"/>
</dbReference>
<dbReference type="GO" id="GO:0099503">
    <property type="term" value="C:secretory vesicle"/>
    <property type="evidence" value="ECO:0007669"/>
    <property type="project" value="TreeGrafter"/>
</dbReference>
<keyword evidence="11" id="KW-1185">Reference proteome</keyword>
<dbReference type="InterPro" id="IPR014770">
    <property type="entry name" value="Munc13_1"/>
</dbReference>
<dbReference type="GO" id="GO:0006887">
    <property type="term" value="P:exocytosis"/>
    <property type="evidence" value="ECO:0007669"/>
    <property type="project" value="UniProtKB-KW"/>
</dbReference>
<comment type="similarity">
    <text evidence="3">Belongs to the unc-13 family.</text>
</comment>
<name>A0A5E4NAA7_9HEMI</name>
<reference evidence="10 11" key="1">
    <citation type="submission" date="2019-08" db="EMBL/GenBank/DDBJ databases">
        <authorList>
            <person name="Alioto T."/>
            <person name="Alioto T."/>
            <person name="Gomez Garrido J."/>
        </authorList>
    </citation>
    <scope>NUCLEOTIDE SEQUENCE [LARGE SCALE GENOMIC DNA]</scope>
</reference>
<sequence length="1164" mass="134326">MEEVLRLPENRCKKMAQTTKQKAIKFGRNLMGKKAVITKTIADRWHIRKGRKVRPVEQLDGGFFERYGSGLKDNFIEDTIIAEKDKFATLNTREILDVYKDTETRTQLSYKELLSSLLELNITELYEEVLHEILHCIGSEKNGLNQEDIIAFAQKAFKIEQATHETIYQEVIEKEAPNIMLNIEVVEGKDIKPKDANGFSDPFCTLFLSSTPQHKYNTSVKTQTLRPVWEEYFSLPVETSAANDILCVEVWDFDPAETVKEKVTKVGDIKGFKGMKRFMKEIAVTATNGKHDNEIIGGTLIPLKTIPTRGQTAWYNLEKKGKGKPQGNLLLKLSFGSEKNKQVAAQEHRHLLRVLLTHQMNVQKPDFFSWMGDFLPQSSLIIQQHVAQSNIGPVDEYLGQWIEFINAHALSPVVNFKVFSDVLDSLVKPITMGQLSNEELKMFWQSAKKLLPFCYNSIRTIRKKSPDDEQLLIQIEHVLNILRNLLVFELPNDMDLFPSDIYGWLLPCEHTRDIRSTLHDAVVQGAVDWHVHILENNKPEDFTEEGQMKLQLKIIQLLKLDLQKAVEFHNKLFIKKTQFPYANTLFSIYECKISEMCEPFITRICTNMKPINFEENCRFEVERDPLAMGTSLFELYMGIKDFTELGKVECNADSETIHLAKYHLWFQQGVARWLDIAAYKAMQRIERAVDLDKLVKMDSTSQHSSSAVDTSTIFYQIKIFWQQLAWPDAEGSYSFVAKIIDDICRCSVYYSDKMSYKVNYRITGIENKRFEVTKEWCLAVNNIDYVKQSIRPFVNDLGLTQLMNNLASYKSEISADHCKKTLDLVVDNAIDTVNNKIIDLLQTVVNKMSPEMNKFLIEGGEVINTNNTHLDNLMQYLDENLCTLSSELNEENFQRILNIIVDQIANIMFALIKNNLEKKRPPSYFRNLRDSFYMLFGFLRKDNETENKSEMIEKLESLLHLHTLDTVDLIHEYYLERLRGQMEMEQANEGMLTVKLIFINDVLKVDVLNANKIKAMDSNGFSDPFVKVRLLPKEKFQNINKPTTAVHKKTLYPLFDECFKIPLTPEQRAEENGVVTFILKDQDFMGMTDEFISEAFVHFNEIPSVQLENDTGNIPQIRLKLTSPKSLDSKILKTLDTRTTDKLAKEFLKREKIKIAAANSTPKK</sequence>
<dbReference type="PROSITE" id="PS51259">
    <property type="entry name" value="MHD2"/>
    <property type="match status" value="1"/>
</dbReference>
<dbReference type="PANTHER" id="PTHR45999:SF2">
    <property type="entry name" value="PROTEIN UNC-13 HOMOLOG 4B"/>
    <property type="match status" value="1"/>
</dbReference>
<protein>
    <submittedName>
        <fullName evidence="10">Mammalian uncoordinated homology 13, domain 2,C2 domain,Munc13 homology 1</fullName>
    </submittedName>
</protein>
<dbReference type="Gene3D" id="1.10.357.50">
    <property type="match status" value="1"/>
</dbReference>
<dbReference type="Pfam" id="PF00168">
    <property type="entry name" value="C2"/>
    <property type="match status" value="2"/>
</dbReference>
<dbReference type="PANTHER" id="PTHR45999">
    <property type="entry name" value="UNC-13-4A, ISOFORM B"/>
    <property type="match status" value="1"/>
</dbReference>
<keyword evidence="4" id="KW-0268">Exocytosis</keyword>
<gene>
    <name evidence="10" type="ORF">CINCED_3A013301</name>
</gene>
<dbReference type="InterPro" id="IPR014772">
    <property type="entry name" value="Munc13_dom-2"/>
</dbReference>
<dbReference type="SUPFAM" id="SSF49562">
    <property type="entry name" value="C2 domain (Calcium/lipid-binding domain, CaLB)"/>
    <property type="match status" value="2"/>
</dbReference>
<evidence type="ECO:0000256" key="5">
    <source>
        <dbReference type="ARBA" id="ARBA00022490"/>
    </source>
</evidence>
<dbReference type="AlphaFoldDB" id="A0A5E4NAA7"/>
<evidence type="ECO:0000313" key="10">
    <source>
        <dbReference type="EMBL" id="VVC40706.1"/>
    </source>
</evidence>
<dbReference type="PROSITE" id="PS50004">
    <property type="entry name" value="C2"/>
    <property type="match status" value="2"/>
</dbReference>
<dbReference type="Gene3D" id="2.60.40.150">
    <property type="entry name" value="C2 domain"/>
    <property type="match status" value="2"/>
</dbReference>
<evidence type="ECO:0000259" key="9">
    <source>
        <dbReference type="PROSITE" id="PS51259"/>
    </source>
</evidence>
<evidence type="ECO:0000259" key="7">
    <source>
        <dbReference type="PROSITE" id="PS50004"/>
    </source>
</evidence>
<dbReference type="Proteomes" id="UP000325440">
    <property type="component" value="Unassembled WGS sequence"/>
</dbReference>
<dbReference type="OrthoDB" id="67700at2759"/>
<evidence type="ECO:0000256" key="4">
    <source>
        <dbReference type="ARBA" id="ARBA00022483"/>
    </source>
</evidence>
<evidence type="ECO:0000313" key="11">
    <source>
        <dbReference type="Proteomes" id="UP000325440"/>
    </source>
</evidence>
<evidence type="ECO:0000256" key="3">
    <source>
        <dbReference type="ARBA" id="ARBA00005823"/>
    </source>
</evidence>